<dbReference type="InterPro" id="IPR013785">
    <property type="entry name" value="Aldolase_TIM"/>
</dbReference>
<dbReference type="AlphaFoldDB" id="A0A140L8K1"/>
<dbReference type="CDD" id="cd01335">
    <property type="entry name" value="Radical_SAM"/>
    <property type="match status" value="1"/>
</dbReference>
<evidence type="ECO:0000259" key="7">
    <source>
        <dbReference type="PROSITE" id="PS51918"/>
    </source>
</evidence>
<dbReference type="InterPro" id="IPR050377">
    <property type="entry name" value="Radical_SAM_PqqE_MftC-like"/>
</dbReference>
<keyword evidence="2" id="KW-0004">4Fe-4S</keyword>
<dbReference type="EC" id="2.-.-.-" evidence="8"/>
<dbReference type="EMBL" id="LOEE01000021">
    <property type="protein sequence ID" value="KXG76876.1"/>
    <property type="molecule type" value="Genomic_DNA"/>
</dbReference>
<evidence type="ECO:0000256" key="1">
    <source>
        <dbReference type="ARBA" id="ARBA00001966"/>
    </source>
</evidence>
<dbReference type="Pfam" id="PF04055">
    <property type="entry name" value="Radical_SAM"/>
    <property type="match status" value="1"/>
</dbReference>
<dbReference type="Proteomes" id="UP000070456">
    <property type="component" value="Unassembled WGS sequence"/>
</dbReference>
<gene>
    <name evidence="8" type="primary">mftC</name>
    <name evidence="8" type="ORF">AN619_08680</name>
</gene>
<dbReference type="OrthoDB" id="7021155at2"/>
<dbReference type="InterPro" id="IPR007197">
    <property type="entry name" value="rSAM"/>
</dbReference>
<dbReference type="RefSeq" id="WP_068555235.1">
    <property type="nucleotide sequence ID" value="NZ_LOEE01000021.1"/>
</dbReference>
<reference evidence="8 9" key="1">
    <citation type="submission" date="2015-12" db="EMBL/GenBank/DDBJ databases">
        <title>Draft genome sequence of the thermoanaerobe Thermotalea metallivorans, an isolate from the runoff channel of the Great Artesian Basin, Australia.</title>
        <authorList>
            <person name="Patel B.K."/>
        </authorList>
    </citation>
    <scope>NUCLEOTIDE SEQUENCE [LARGE SCALE GENOMIC DNA]</scope>
    <source>
        <strain evidence="8 9">B2-1</strain>
    </source>
</reference>
<evidence type="ECO:0000256" key="5">
    <source>
        <dbReference type="ARBA" id="ARBA00023004"/>
    </source>
</evidence>
<dbReference type="PROSITE" id="PS51918">
    <property type="entry name" value="RADICAL_SAM"/>
    <property type="match status" value="1"/>
</dbReference>
<keyword evidence="6" id="KW-0411">Iron-sulfur</keyword>
<dbReference type="GO" id="GO:0016740">
    <property type="term" value="F:transferase activity"/>
    <property type="evidence" value="ECO:0007669"/>
    <property type="project" value="UniProtKB-KW"/>
</dbReference>
<dbReference type="PIRSF" id="PIRSF037420">
    <property type="entry name" value="PQQ_syn_pqqE"/>
    <property type="match status" value="1"/>
</dbReference>
<feature type="domain" description="Radical SAM core" evidence="7">
    <location>
        <begin position="47"/>
        <end position="253"/>
    </location>
</feature>
<proteinExistence type="predicted"/>
<dbReference type="Pfam" id="PF13186">
    <property type="entry name" value="SPASM"/>
    <property type="match status" value="1"/>
</dbReference>
<comment type="cofactor">
    <cofactor evidence="1">
        <name>[4Fe-4S] cluster</name>
        <dbReference type="ChEBI" id="CHEBI:49883"/>
    </cofactor>
</comment>
<dbReference type="PANTHER" id="PTHR11228">
    <property type="entry name" value="RADICAL SAM DOMAIN PROTEIN"/>
    <property type="match status" value="1"/>
</dbReference>
<comment type="caution">
    <text evidence="8">The sequence shown here is derived from an EMBL/GenBank/DDBJ whole genome shotgun (WGS) entry which is preliminary data.</text>
</comment>
<dbReference type="SFLD" id="SFLDG01067">
    <property type="entry name" value="SPASM/twitch_domain_containing"/>
    <property type="match status" value="1"/>
</dbReference>
<dbReference type="GO" id="GO:0046872">
    <property type="term" value="F:metal ion binding"/>
    <property type="evidence" value="ECO:0007669"/>
    <property type="project" value="UniProtKB-KW"/>
</dbReference>
<keyword evidence="3" id="KW-0949">S-adenosyl-L-methionine</keyword>
<dbReference type="PANTHER" id="PTHR11228:SF7">
    <property type="entry name" value="PQQA PEPTIDE CYCLASE"/>
    <property type="match status" value="1"/>
</dbReference>
<keyword evidence="9" id="KW-1185">Reference proteome</keyword>
<evidence type="ECO:0000256" key="2">
    <source>
        <dbReference type="ARBA" id="ARBA00022485"/>
    </source>
</evidence>
<dbReference type="STRING" id="520762.AN619_08680"/>
<keyword evidence="4" id="KW-0479">Metal-binding</keyword>
<evidence type="ECO:0000313" key="8">
    <source>
        <dbReference type="EMBL" id="KXG76876.1"/>
    </source>
</evidence>
<sequence>MYNGIYEKQKYLNNIDNYMNECRKKQPFDINYYIYNRLKEEKKIEKTILPLKIGLKITNYCYFNCSYCFSKKGKNYMTLETVQNVINNLEQYPYIIYLTGGEPFLNPQVFDMIDYLYDKNILIKIHTSGVIQNKELISQLTHRKEKIDTIQISIDSIVNFEQLRPSHFDNPVKIIRNFISEFNNREKIHVNCVLSKLNINDVYSVIDFCYEEKISFLRLSTIFTKDNKLKLKDLENVYYYSKIIDYARKKNIILLSDPICHPWSVKMLNGLHDNKPLFCPAQKTELEIDPEGNVYPCPFLYDDLHKMGNVNNMSISEIWEKGKVELNSTIWTKNDICRDCTNLENCGGGCYANAYLHKQNYDPRCCKVEKE</sequence>
<name>A0A140L8K1_9FIRM</name>
<keyword evidence="5" id="KW-0408">Iron</keyword>
<evidence type="ECO:0000256" key="3">
    <source>
        <dbReference type="ARBA" id="ARBA00022691"/>
    </source>
</evidence>
<evidence type="ECO:0000256" key="4">
    <source>
        <dbReference type="ARBA" id="ARBA00022723"/>
    </source>
</evidence>
<dbReference type="SUPFAM" id="SSF102114">
    <property type="entry name" value="Radical SAM enzymes"/>
    <property type="match status" value="1"/>
</dbReference>
<dbReference type="SFLD" id="SFLDS00029">
    <property type="entry name" value="Radical_SAM"/>
    <property type="match status" value="1"/>
</dbReference>
<evidence type="ECO:0000256" key="6">
    <source>
        <dbReference type="ARBA" id="ARBA00023014"/>
    </source>
</evidence>
<dbReference type="InterPro" id="IPR017200">
    <property type="entry name" value="PqqE-like"/>
</dbReference>
<organism evidence="8 9">
    <name type="scientific">Thermotalea metallivorans</name>
    <dbReference type="NCBI Taxonomy" id="520762"/>
    <lineage>
        <taxon>Bacteria</taxon>
        <taxon>Bacillati</taxon>
        <taxon>Bacillota</taxon>
        <taxon>Clostridia</taxon>
        <taxon>Peptostreptococcales</taxon>
        <taxon>Thermotaleaceae</taxon>
        <taxon>Thermotalea</taxon>
    </lineage>
</organism>
<dbReference type="Gene3D" id="3.20.20.70">
    <property type="entry name" value="Aldolase class I"/>
    <property type="match status" value="1"/>
</dbReference>
<dbReference type="InterPro" id="IPR023885">
    <property type="entry name" value="4Fe4S-binding_SPASM_dom"/>
</dbReference>
<dbReference type="SFLD" id="SFLDG01386">
    <property type="entry name" value="main_SPASM_domain-containing"/>
    <property type="match status" value="1"/>
</dbReference>
<dbReference type="NCBIfam" id="TIGR04085">
    <property type="entry name" value="rSAM_more_4Fe4S"/>
    <property type="match status" value="1"/>
</dbReference>
<dbReference type="GO" id="GO:0051539">
    <property type="term" value="F:4 iron, 4 sulfur cluster binding"/>
    <property type="evidence" value="ECO:0007669"/>
    <property type="project" value="UniProtKB-KW"/>
</dbReference>
<protein>
    <submittedName>
        <fullName evidence="8">Putative mycofactocin radical SAM maturase MftC</fullName>
        <ecNumber evidence="8">2.-.-.-</ecNumber>
    </submittedName>
</protein>
<evidence type="ECO:0000313" key="9">
    <source>
        <dbReference type="Proteomes" id="UP000070456"/>
    </source>
</evidence>
<dbReference type="InterPro" id="IPR058240">
    <property type="entry name" value="rSAM_sf"/>
</dbReference>
<accession>A0A140L8K1</accession>
<keyword evidence="8" id="KW-0808">Transferase</keyword>